<dbReference type="RefSeq" id="WP_149566395.1">
    <property type="nucleotide sequence ID" value="NZ_VIBR01000007.1"/>
</dbReference>
<feature type="transmembrane region" description="Helical" evidence="1">
    <location>
        <begin position="195"/>
        <end position="214"/>
    </location>
</feature>
<accession>A0A5A7Z954</accession>
<feature type="transmembrane region" description="Helical" evidence="1">
    <location>
        <begin position="153"/>
        <end position="174"/>
    </location>
</feature>
<feature type="transmembrane region" description="Helical" evidence="1">
    <location>
        <begin position="226"/>
        <end position="253"/>
    </location>
</feature>
<comment type="caution">
    <text evidence="2">The sequence shown here is derived from an EMBL/GenBank/DDBJ whole genome shotgun (WGS) entry which is preliminary data.</text>
</comment>
<feature type="transmembrane region" description="Helical" evidence="1">
    <location>
        <begin position="88"/>
        <end position="106"/>
    </location>
</feature>
<name>A0A5A7Z954_STRSA</name>
<proteinExistence type="predicted"/>
<protein>
    <submittedName>
        <fullName evidence="2">Uncharacterized protein</fullName>
    </submittedName>
</protein>
<evidence type="ECO:0000313" key="3">
    <source>
        <dbReference type="Proteomes" id="UP000324105"/>
    </source>
</evidence>
<evidence type="ECO:0000313" key="2">
    <source>
        <dbReference type="EMBL" id="KAA0113207.1"/>
    </source>
</evidence>
<keyword evidence="1" id="KW-0472">Membrane</keyword>
<gene>
    <name evidence="2" type="ORF">FKX92_11760</name>
</gene>
<dbReference type="EMBL" id="VIBR01000007">
    <property type="protein sequence ID" value="KAA0113207.1"/>
    <property type="molecule type" value="Genomic_DNA"/>
</dbReference>
<keyword evidence="1" id="KW-0812">Transmembrane</keyword>
<sequence>MTKKSIFNASFEESLNLEDDGFRKLQQEQHDKTSNYFKKGRASLWFRIRSFILGLIFPVGFNFMLLVVSMEFHESKTLTLPISKHESLTVNVFLILLLIWLFLVILGKFTKRTYLLPYRYQLHVFTFMLWFLLEIDLIVFDILLANLAFWEIIAIYGVIMIFTYMMFSMELTGLRKLMYDEDRQVTFRNKIAKMISIYGMGILGIGIIIKYIFGSFTVDISNSMKAFGFLLLWVFANIVVIAIIVFIGLPYFLQAYYKWKYPEEYREWEGKSVEEWYGKRYLKKHPELIQKKIGNPSYD</sequence>
<keyword evidence="1" id="KW-1133">Transmembrane helix</keyword>
<dbReference type="AlphaFoldDB" id="A0A5A7Z954"/>
<reference evidence="2 3" key="1">
    <citation type="submission" date="2019-06" db="EMBL/GenBank/DDBJ databases">
        <title>Genome sequence and analysis of a MDR-Streptococcus sanguis isolated from throat swab of children with scarlet fever from Hangzhou,China.</title>
        <authorList>
            <person name="Huang Y."/>
            <person name="Xie L."/>
            <person name="Liu W."/>
        </authorList>
    </citation>
    <scope>NUCLEOTIDE SEQUENCE [LARGE SCALE GENOMIC DNA]</scope>
    <source>
        <strain evidence="2 3">S28</strain>
    </source>
</reference>
<feature type="transmembrane region" description="Helical" evidence="1">
    <location>
        <begin position="48"/>
        <end position="68"/>
    </location>
</feature>
<feature type="transmembrane region" description="Helical" evidence="1">
    <location>
        <begin position="127"/>
        <end position="147"/>
    </location>
</feature>
<dbReference type="Proteomes" id="UP000324105">
    <property type="component" value="Unassembled WGS sequence"/>
</dbReference>
<organism evidence="2 3">
    <name type="scientific">Streptococcus sanguinis</name>
    <dbReference type="NCBI Taxonomy" id="1305"/>
    <lineage>
        <taxon>Bacteria</taxon>
        <taxon>Bacillati</taxon>
        <taxon>Bacillota</taxon>
        <taxon>Bacilli</taxon>
        <taxon>Lactobacillales</taxon>
        <taxon>Streptococcaceae</taxon>
        <taxon>Streptococcus</taxon>
    </lineage>
</organism>
<evidence type="ECO:0000256" key="1">
    <source>
        <dbReference type="SAM" id="Phobius"/>
    </source>
</evidence>